<reference evidence="3 7" key="1">
    <citation type="submission" date="2015-09" db="EMBL/GenBank/DDBJ databases">
        <authorList>
            <consortium name="Pathogen Informatics"/>
        </authorList>
    </citation>
    <scope>NUCLEOTIDE SEQUENCE [LARGE SCALE GENOMIC DNA]</scope>
    <source>
        <strain evidence="3 7">2789STDY5834962</strain>
    </source>
</reference>
<reference evidence="8 9" key="2">
    <citation type="submission" date="2018-08" db="EMBL/GenBank/DDBJ databases">
        <title>A genome reference for cultivated species of the human gut microbiota.</title>
        <authorList>
            <person name="Zou Y."/>
            <person name="Xue W."/>
            <person name="Luo G."/>
        </authorList>
    </citation>
    <scope>NUCLEOTIDE SEQUENCE [LARGE SCALE GENOMIC DNA]</scope>
    <source>
        <strain evidence="5 8">AF18-12LB</strain>
        <strain evidence="6 9">AM23-3</strain>
    </source>
</reference>
<evidence type="ECO:0000313" key="4">
    <source>
        <dbReference type="EMBL" id="NUN85363.1"/>
    </source>
</evidence>
<evidence type="ECO:0000313" key="7">
    <source>
        <dbReference type="Proteomes" id="UP000095727"/>
    </source>
</evidence>
<evidence type="ECO:0000313" key="3">
    <source>
        <dbReference type="EMBL" id="CUN15010.1"/>
    </source>
</evidence>
<reference evidence="4 10" key="4">
    <citation type="submission" date="2020-07" db="EMBL/GenBank/DDBJ databases">
        <title>Bacterial metabolism rescues the inhibition of intestinal drug absorption by food and drug additives.</title>
        <authorList>
            <person name="Zou L."/>
            <person name="Spanogiannopoulos P."/>
            <person name="Chien H.-C."/>
            <person name="Pieper L.M."/>
            <person name="Cai W."/>
            <person name="Khuri N."/>
            <person name="Pottel J."/>
            <person name="Vora B."/>
            <person name="Ni Z."/>
            <person name="Tsakalozou E."/>
            <person name="Zhang W."/>
            <person name="Shoichet B.K."/>
            <person name="Giacomini K.M."/>
            <person name="Turnbaugh P.J."/>
        </authorList>
    </citation>
    <scope>NUCLEOTIDE SEQUENCE [LARGE SCALE GENOMIC DNA]</scope>
    <source>
        <strain evidence="4 10">F22</strain>
    </source>
</reference>
<dbReference type="EMBL" id="QRHO01000009">
    <property type="protein sequence ID" value="RHF83333.1"/>
    <property type="molecule type" value="Genomic_DNA"/>
</dbReference>
<evidence type="ECO:0000313" key="5">
    <source>
        <dbReference type="EMBL" id="RGT92379.1"/>
    </source>
</evidence>
<evidence type="ECO:0000256" key="1">
    <source>
        <dbReference type="ARBA" id="ARBA00007521"/>
    </source>
</evidence>
<dbReference type="InterPro" id="IPR011067">
    <property type="entry name" value="Plasmid_toxin/cell-grow_inhib"/>
</dbReference>
<keyword evidence="2" id="KW-1277">Toxin-antitoxin system</keyword>
<evidence type="ECO:0000313" key="8">
    <source>
        <dbReference type="Proteomes" id="UP000283360"/>
    </source>
</evidence>
<comment type="similarity">
    <text evidence="1">Belongs to the PemK/MazF family.</text>
</comment>
<dbReference type="Gene3D" id="2.30.30.110">
    <property type="match status" value="1"/>
</dbReference>
<dbReference type="AlphaFoldDB" id="A0A173UKP4"/>
<dbReference type="Proteomes" id="UP000284579">
    <property type="component" value="Unassembled WGS sequence"/>
</dbReference>
<name>A0A173UKP4_9FIRM</name>
<dbReference type="EMBL" id="QRXJ01000002">
    <property type="protein sequence ID" value="RGT92379.1"/>
    <property type="molecule type" value="Genomic_DNA"/>
</dbReference>
<dbReference type="RefSeq" id="WP_055158410.1">
    <property type="nucleotide sequence ID" value="NZ_CYXR01000031.1"/>
</dbReference>
<dbReference type="GO" id="GO:0003677">
    <property type="term" value="F:DNA binding"/>
    <property type="evidence" value="ECO:0007669"/>
    <property type="project" value="InterPro"/>
</dbReference>
<accession>A0A173UKP4</accession>
<dbReference type="EMBL" id="JABWDC010000004">
    <property type="protein sequence ID" value="NUN85363.1"/>
    <property type="molecule type" value="Genomic_DNA"/>
</dbReference>
<evidence type="ECO:0000313" key="6">
    <source>
        <dbReference type="EMBL" id="RHF83333.1"/>
    </source>
</evidence>
<keyword evidence="8" id="KW-1185">Reference proteome</keyword>
<evidence type="ECO:0000313" key="10">
    <source>
        <dbReference type="Proteomes" id="UP000554488"/>
    </source>
</evidence>
<evidence type="ECO:0000313" key="9">
    <source>
        <dbReference type="Proteomes" id="UP000284579"/>
    </source>
</evidence>
<dbReference type="Proteomes" id="UP000554488">
    <property type="component" value="Unassembled WGS sequence"/>
</dbReference>
<dbReference type="EMBL" id="CYXR01000031">
    <property type="protein sequence ID" value="CUN15010.1"/>
    <property type="molecule type" value="Genomic_DNA"/>
</dbReference>
<dbReference type="Proteomes" id="UP000095727">
    <property type="component" value="Unassembled WGS sequence"/>
</dbReference>
<dbReference type="SUPFAM" id="SSF50118">
    <property type="entry name" value="Cell growth inhibitor/plasmid maintenance toxic component"/>
    <property type="match status" value="1"/>
</dbReference>
<dbReference type="Pfam" id="PF02452">
    <property type="entry name" value="PemK_toxin"/>
    <property type="match status" value="1"/>
</dbReference>
<sequence>MEIQQGDVLKVEKIKDPVFVASKNFFNQSGEIIGCPILGESTESPLHIYVEMDENKGYIQCEQMKMLDLRVRGYKIIDRVKMADVINVTDAIQSIFDYI</sequence>
<protein>
    <submittedName>
        <fullName evidence="5">Growth inhibitor PemK</fullName>
    </submittedName>
    <submittedName>
        <fullName evidence="3">PemK-like protein</fullName>
    </submittedName>
    <submittedName>
        <fullName evidence="4">Type II toxin-antitoxin system PemK/MazF family toxin</fullName>
    </submittedName>
</protein>
<gene>
    <name evidence="6" type="ORF">DW656_08380</name>
    <name evidence="5" type="ORF">DWX03_01805</name>
    <name evidence="3" type="ORF">ERS852574_03012</name>
    <name evidence="4" type="ORF">HUU93_01870</name>
</gene>
<reference evidence="4 10" key="3">
    <citation type="submission" date="2020-04" db="EMBL/GenBank/DDBJ databases">
        <authorList>
            <person name="Pieper L."/>
        </authorList>
    </citation>
    <scope>NUCLEOTIDE SEQUENCE [LARGE SCALE GENOMIC DNA]</scope>
    <source>
        <strain evidence="4 10">F22</strain>
    </source>
</reference>
<proteinExistence type="inferred from homology"/>
<dbReference type="InterPro" id="IPR003477">
    <property type="entry name" value="PemK-like"/>
</dbReference>
<dbReference type="Proteomes" id="UP000283360">
    <property type="component" value="Unassembled WGS sequence"/>
</dbReference>
<organism evidence="3 7">
    <name type="scientific">Coprococcus comes</name>
    <dbReference type="NCBI Taxonomy" id="410072"/>
    <lineage>
        <taxon>Bacteria</taxon>
        <taxon>Bacillati</taxon>
        <taxon>Bacillota</taxon>
        <taxon>Clostridia</taxon>
        <taxon>Lachnospirales</taxon>
        <taxon>Lachnospiraceae</taxon>
        <taxon>Coprococcus</taxon>
    </lineage>
</organism>
<evidence type="ECO:0000256" key="2">
    <source>
        <dbReference type="ARBA" id="ARBA00022649"/>
    </source>
</evidence>